<proteinExistence type="predicted"/>
<organism evidence="1">
    <name type="scientific">Fusarium oxysporum f. sp. conglutinans race 2 54008</name>
    <dbReference type="NCBI Taxonomy" id="1089457"/>
    <lineage>
        <taxon>Eukaryota</taxon>
        <taxon>Fungi</taxon>
        <taxon>Dikarya</taxon>
        <taxon>Ascomycota</taxon>
        <taxon>Pezizomycotina</taxon>
        <taxon>Sordariomycetes</taxon>
        <taxon>Hypocreomycetidae</taxon>
        <taxon>Hypocreales</taxon>
        <taxon>Nectriaceae</taxon>
        <taxon>Fusarium</taxon>
        <taxon>Fusarium oxysporum species complex</taxon>
    </lineage>
</organism>
<dbReference type="EMBL" id="JH658866">
    <property type="protein sequence ID" value="EXL74347.1"/>
    <property type="molecule type" value="Genomic_DNA"/>
</dbReference>
<name>X0HDH0_FUSOX</name>
<evidence type="ECO:0000313" key="1">
    <source>
        <dbReference type="EMBL" id="EXL74347.1"/>
    </source>
</evidence>
<reference evidence="1" key="1">
    <citation type="submission" date="2011-11" db="EMBL/GenBank/DDBJ databases">
        <title>The Genome Sequence of Fusarium oxysporum PHW808.</title>
        <authorList>
            <consortium name="The Broad Institute Genome Sequencing Platform"/>
            <person name="Ma L.-J."/>
            <person name="Gale L.R."/>
            <person name="Schwartz D.C."/>
            <person name="Zhou S."/>
            <person name="Corby-Kistler H."/>
            <person name="Young S.K."/>
            <person name="Zeng Q."/>
            <person name="Gargeya S."/>
            <person name="Fitzgerald M."/>
            <person name="Haas B."/>
            <person name="Abouelleil A."/>
            <person name="Alvarado L."/>
            <person name="Arachchi H.M."/>
            <person name="Berlin A."/>
            <person name="Brown A."/>
            <person name="Chapman S.B."/>
            <person name="Chen Z."/>
            <person name="Dunbar C."/>
            <person name="Freedman E."/>
            <person name="Gearin G."/>
            <person name="Goldberg J."/>
            <person name="Griggs A."/>
            <person name="Gujja S."/>
            <person name="Heiman D."/>
            <person name="Howarth C."/>
            <person name="Larson L."/>
            <person name="Lui A."/>
            <person name="MacDonald P.J.P."/>
            <person name="Montmayeur A."/>
            <person name="Murphy C."/>
            <person name="Neiman D."/>
            <person name="Pearson M."/>
            <person name="Priest M."/>
            <person name="Roberts A."/>
            <person name="Saif S."/>
            <person name="Shea T."/>
            <person name="Shenoy N."/>
            <person name="Sisk P."/>
            <person name="Stolte C."/>
            <person name="Sykes S."/>
            <person name="Wortman J."/>
            <person name="Nusbaum C."/>
            <person name="Birren B."/>
        </authorList>
    </citation>
    <scope>NUCLEOTIDE SEQUENCE [LARGE SCALE GENOMIC DNA]</scope>
    <source>
        <strain evidence="1">54008</strain>
    </source>
</reference>
<dbReference type="HOGENOM" id="CLU_2606112_0_0_1"/>
<accession>X0HDH0</accession>
<dbReference type="AlphaFoldDB" id="X0HDH0"/>
<gene>
    <name evidence="1" type="ORF">FOPG_10506</name>
</gene>
<sequence length="90" mass="9974">MPKLKKKLELDTGFRVRAFRTLDVHQSGDVAKLVPFCPTGDQGLFVTTDGPSHNATAMTMMSLLLSKILPRQSTHEAETVIEASKEQDME</sequence>
<dbReference type="Proteomes" id="UP000030676">
    <property type="component" value="Unassembled WGS sequence"/>
</dbReference>
<protein>
    <submittedName>
        <fullName evidence="1">Uncharacterized protein</fullName>
    </submittedName>
</protein>
<reference evidence="1" key="2">
    <citation type="submission" date="2012-05" db="EMBL/GenBank/DDBJ databases">
        <title>The Genome Annotation of Fusarium oxysporum PHW808.</title>
        <authorList>
            <consortium name="The Broad Institute Genomics Platform"/>
            <person name="Ma L.-J."/>
            <person name="Corby-Kistler H."/>
            <person name="Broz K."/>
            <person name="Gale L.R."/>
            <person name="Jonkers W."/>
            <person name="O'Donnell K."/>
            <person name="Ploetz R."/>
            <person name="Steinberg C."/>
            <person name="Schwartz D.C."/>
            <person name="VanEtten H."/>
            <person name="Zhou S."/>
            <person name="Young S.K."/>
            <person name="Zeng Q."/>
            <person name="Gargeya S."/>
            <person name="Fitzgerald M."/>
            <person name="Abouelleil A."/>
            <person name="Alvarado L."/>
            <person name="Chapman S.B."/>
            <person name="Gainer-Dewar J."/>
            <person name="Goldberg J."/>
            <person name="Griggs A."/>
            <person name="Gujja S."/>
            <person name="Hansen M."/>
            <person name="Howarth C."/>
            <person name="Imamovic A."/>
            <person name="Ireland A."/>
            <person name="Larimer J."/>
            <person name="McCowan C."/>
            <person name="Murphy C."/>
            <person name="Pearson M."/>
            <person name="Poon T.W."/>
            <person name="Priest M."/>
            <person name="Roberts A."/>
            <person name="Saif S."/>
            <person name="Shea T."/>
            <person name="Sykes S."/>
            <person name="Wortman J."/>
            <person name="Nusbaum C."/>
            <person name="Birren B."/>
        </authorList>
    </citation>
    <scope>NUCLEOTIDE SEQUENCE</scope>
    <source>
        <strain evidence="1">54008</strain>
    </source>
</reference>